<evidence type="ECO:0000313" key="1">
    <source>
        <dbReference type="EMBL" id="SOY65605.1"/>
    </source>
</evidence>
<gene>
    <name evidence="1" type="ORF">CBM2586_B10200</name>
</gene>
<name>A0A975XEE6_9BURK</name>
<dbReference type="Proteomes" id="UP000257016">
    <property type="component" value="Unassembled WGS sequence"/>
</dbReference>
<sequence length="58" mass="6448">MNERRIKKVLVAIRCRGNVCWQLVAARKVGKHYVISADAYSEVLRRAGAGYGQTITLG</sequence>
<organism evidence="1 2">
    <name type="scientific">Cupriavidus taiwanensis</name>
    <dbReference type="NCBI Taxonomy" id="164546"/>
    <lineage>
        <taxon>Bacteria</taxon>
        <taxon>Pseudomonadati</taxon>
        <taxon>Pseudomonadota</taxon>
        <taxon>Betaproteobacteria</taxon>
        <taxon>Burkholderiales</taxon>
        <taxon>Burkholderiaceae</taxon>
        <taxon>Cupriavidus</taxon>
    </lineage>
</organism>
<protein>
    <submittedName>
        <fullName evidence="1">Uncharacterized protein</fullName>
    </submittedName>
</protein>
<reference evidence="1 2" key="1">
    <citation type="submission" date="2018-01" db="EMBL/GenBank/DDBJ databases">
        <authorList>
            <person name="Clerissi C."/>
        </authorList>
    </citation>
    <scope>NUCLEOTIDE SEQUENCE [LARGE SCALE GENOMIC DNA]</scope>
    <source>
        <strain evidence="1">Cupriavidus taiwanensis LMG 19430</strain>
    </source>
</reference>
<dbReference type="AlphaFoldDB" id="A0A975XEE6"/>
<accession>A0A975XEE6</accession>
<proteinExistence type="predicted"/>
<comment type="caution">
    <text evidence="1">The sequence shown here is derived from an EMBL/GenBank/DDBJ whole genome shotgun (WGS) entry which is preliminary data.</text>
</comment>
<dbReference type="EMBL" id="OFSN01000015">
    <property type="protein sequence ID" value="SOY65605.1"/>
    <property type="molecule type" value="Genomic_DNA"/>
</dbReference>
<evidence type="ECO:0000313" key="2">
    <source>
        <dbReference type="Proteomes" id="UP000257016"/>
    </source>
</evidence>